<dbReference type="RefSeq" id="WP_248942914.1">
    <property type="nucleotide sequence ID" value="NZ_JAKIKS010000164.1"/>
</dbReference>
<name>A0ABT0LJ34_9GAMM</name>
<protein>
    <submittedName>
        <fullName evidence="2">RluA family pseudouridine synthase</fullName>
    </submittedName>
</protein>
<dbReference type="Gene3D" id="3.30.2350.10">
    <property type="entry name" value="Pseudouridine synthase"/>
    <property type="match status" value="1"/>
</dbReference>
<reference evidence="2 3" key="1">
    <citation type="submission" date="2022-01" db="EMBL/GenBank/DDBJ databases">
        <title>Whole genome-based taxonomy of the Shewanellaceae.</title>
        <authorList>
            <person name="Martin-Rodriguez A.J."/>
        </authorList>
    </citation>
    <scope>NUCLEOTIDE SEQUENCE [LARGE SCALE GENOMIC DNA]</scope>
    <source>
        <strain evidence="2 3">DSM 17177</strain>
    </source>
</reference>
<dbReference type="InterPro" id="IPR020103">
    <property type="entry name" value="PsdUridine_synth_cat_dom_sf"/>
</dbReference>
<evidence type="ECO:0000259" key="1">
    <source>
        <dbReference type="Pfam" id="PF00849"/>
    </source>
</evidence>
<dbReference type="CDD" id="cd02869">
    <property type="entry name" value="PseudoU_synth_RluA_like"/>
    <property type="match status" value="1"/>
</dbReference>
<feature type="domain" description="Pseudouridine synthase RsuA/RluA-like" evidence="1">
    <location>
        <begin position="91"/>
        <end position="241"/>
    </location>
</feature>
<dbReference type="InterPro" id="IPR006145">
    <property type="entry name" value="PsdUridine_synth_RsuA/RluA"/>
</dbReference>
<comment type="caution">
    <text evidence="2">The sequence shown here is derived from an EMBL/GenBank/DDBJ whole genome shotgun (WGS) entry which is preliminary data.</text>
</comment>
<evidence type="ECO:0000313" key="2">
    <source>
        <dbReference type="EMBL" id="MCL1127470.1"/>
    </source>
</evidence>
<dbReference type="EMBL" id="JAKIKS010000164">
    <property type="protein sequence ID" value="MCL1127470.1"/>
    <property type="molecule type" value="Genomic_DNA"/>
</dbReference>
<dbReference type="PANTHER" id="PTHR21600">
    <property type="entry name" value="MITOCHONDRIAL RNA PSEUDOURIDINE SYNTHASE"/>
    <property type="match status" value="1"/>
</dbReference>
<sequence length="293" mass="33177">MSVSNQEIHINIDAQQQDGLKMLAAASGLSLQALKKCMHKGAVWLTRGKQTQRLRRAKKSYLVGDALHLYYNENVLNEIVPPAELLFDEGDYSLWYKPYGMRCQGSKWSDHTTINRFVENQTTPSRPAYIVHRLDRAATGLIIIAHSKKMAAALAKLFALRTLKKYYHVIVEGDIEKSPLFSPSLDASTAEKQLTINTPVDNKNAISHVEQLEYCQESDQSLVKITIETGRKHQIRVHMASIGHPVIGDRLHGNADINSIDLQLTSCFFEFICPISHQRTQFMLPERLRPSLK</sequence>
<dbReference type="SUPFAM" id="SSF55120">
    <property type="entry name" value="Pseudouridine synthase"/>
    <property type="match status" value="1"/>
</dbReference>
<dbReference type="InterPro" id="IPR050188">
    <property type="entry name" value="RluA_PseudoU_synthase"/>
</dbReference>
<proteinExistence type="predicted"/>
<dbReference type="Proteomes" id="UP001203423">
    <property type="component" value="Unassembled WGS sequence"/>
</dbReference>
<gene>
    <name evidence="2" type="ORF">L2764_24100</name>
</gene>
<organism evidence="2 3">
    <name type="scientific">Shewanella surugensis</name>
    <dbReference type="NCBI Taxonomy" id="212020"/>
    <lineage>
        <taxon>Bacteria</taxon>
        <taxon>Pseudomonadati</taxon>
        <taxon>Pseudomonadota</taxon>
        <taxon>Gammaproteobacteria</taxon>
        <taxon>Alteromonadales</taxon>
        <taxon>Shewanellaceae</taxon>
        <taxon>Shewanella</taxon>
    </lineage>
</organism>
<accession>A0ABT0LJ34</accession>
<dbReference type="Pfam" id="PF00849">
    <property type="entry name" value="PseudoU_synth_2"/>
    <property type="match status" value="1"/>
</dbReference>
<evidence type="ECO:0000313" key="3">
    <source>
        <dbReference type="Proteomes" id="UP001203423"/>
    </source>
</evidence>
<keyword evidence="3" id="KW-1185">Reference proteome</keyword>